<evidence type="ECO:0000256" key="6">
    <source>
        <dbReference type="ARBA" id="ARBA00023136"/>
    </source>
</evidence>
<dbReference type="OrthoDB" id="180999at2"/>
<keyword evidence="11" id="KW-1185">Reference proteome</keyword>
<accession>A0A517TW57</accession>
<keyword evidence="5 7" id="KW-1133">Transmembrane helix</keyword>
<evidence type="ECO:0000256" key="1">
    <source>
        <dbReference type="ARBA" id="ARBA00004651"/>
    </source>
</evidence>
<comment type="subcellular location">
    <subcellularLocation>
        <location evidence="1">Cell membrane</location>
        <topology evidence="1">Multi-pass membrane protein</topology>
    </subcellularLocation>
</comment>
<keyword evidence="6 7" id="KW-0472">Membrane</keyword>
<feature type="transmembrane region" description="Helical" evidence="7">
    <location>
        <begin position="307"/>
        <end position="333"/>
    </location>
</feature>
<dbReference type="InterPro" id="IPR003838">
    <property type="entry name" value="ABC3_permease_C"/>
</dbReference>
<feature type="transmembrane region" description="Helical" evidence="7">
    <location>
        <begin position="353"/>
        <end position="372"/>
    </location>
</feature>
<keyword evidence="2" id="KW-0813">Transport</keyword>
<feature type="transmembrane region" description="Helical" evidence="7">
    <location>
        <begin position="20"/>
        <end position="44"/>
    </location>
</feature>
<dbReference type="Pfam" id="PF02687">
    <property type="entry name" value="FtsX"/>
    <property type="match status" value="1"/>
</dbReference>
<gene>
    <name evidence="10" type="ORF">I41_17880</name>
</gene>
<evidence type="ECO:0000256" key="3">
    <source>
        <dbReference type="ARBA" id="ARBA00022475"/>
    </source>
</evidence>
<dbReference type="NCBIfam" id="TIGR01185">
    <property type="entry name" value="devC"/>
    <property type="match status" value="1"/>
</dbReference>
<organism evidence="10 11">
    <name type="scientific">Lacipirellula limnantheis</name>
    <dbReference type="NCBI Taxonomy" id="2528024"/>
    <lineage>
        <taxon>Bacteria</taxon>
        <taxon>Pseudomonadati</taxon>
        <taxon>Planctomycetota</taxon>
        <taxon>Planctomycetia</taxon>
        <taxon>Pirellulales</taxon>
        <taxon>Lacipirellulaceae</taxon>
        <taxon>Lacipirellula</taxon>
    </lineage>
</organism>
<feature type="transmembrane region" description="Helical" evidence="7">
    <location>
        <begin position="263"/>
        <end position="286"/>
    </location>
</feature>
<name>A0A517TW57_9BACT</name>
<reference evidence="10 11" key="1">
    <citation type="submission" date="2019-02" db="EMBL/GenBank/DDBJ databases">
        <title>Deep-cultivation of Planctomycetes and their phenomic and genomic characterization uncovers novel biology.</title>
        <authorList>
            <person name="Wiegand S."/>
            <person name="Jogler M."/>
            <person name="Boedeker C."/>
            <person name="Pinto D."/>
            <person name="Vollmers J."/>
            <person name="Rivas-Marin E."/>
            <person name="Kohn T."/>
            <person name="Peeters S.H."/>
            <person name="Heuer A."/>
            <person name="Rast P."/>
            <person name="Oberbeckmann S."/>
            <person name="Bunk B."/>
            <person name="Jeske O."/>
            <person name="Meyerdierks A."/>
            <person name="Storesund J.E."/>
            <person name="Kallscheuer N."/>
            <person name="Luecker S."/>
            <person name="Lage O.M."/>
            <person name="Pohl T."/>
            <person name="Merkel B.J."/>
            <person name="Hornburger P."/>
            <person name="Mueller R.-W."/>
            <person name="Bruemmer F."/>
            <person name="Labrenz M."/>
            <person name="Spormann A.M."/>
            <person name="Op den Camp H."/>
            <person name="Overmann J."/>
            <person name="Amann R."/>
            <person name="Jetten M.S.M."/>
            <person name="Mascher T."/>
            <person name="Medema M.H."/>
            <person name="Devos D.P."/>
            <person name="Kaster A.-K."/>
            <person name="Ovreas L."/>
            <person name="Rohde M."/>
            <person name="Galperin M.Y."/>
            <person name="Jogler C."/>
        </authorList>
    </citation>
    <scope>NUCLEOTIDE SEQUENCE [LARGE SCALE GENOMIC DNA]</scope>
    <source>
        <strain evidence="10 11">I41</strain>
    </source>
</reference>
<sequence length="384" mass="42354">MPARAPLAWLQLSHGRVKLIVAVAGVVVAVLLMLMQLGFMQAAFQSALIVPRQIDADLVVISPQTQAMFRTAQFPHVLLYRMPSVPGVDSVRAIYLATMPWHNPWTRGEQSIFVYGIEPGDPPLRLPGLAESWPEIRRTDAVIYDSKSKPIFGPVAKAFNRGENVEVEVNRRRVRVVGLAQAGNSFGIDGNLFTSDLNFFRMFPNRNKSGADLGLVHVKPGVDPKSVQPELQKLVGAEAVVLTHDEFLAFEHNYWARSSPVGFVFTLGTVVGFCIGFVIVYQILYTDVSNHLSQYATMKAMGFTDSYLVRLVLKEAVILAALGYWPGVLLAWGLYEVARNATALPLDMTWQRVLGVFTATLVMCLISGAVAVRRLRAAQPADVF</sequence>
<dbReference type="RefSeq" id="WP_145432157.1">
    <property type="nucleotide sequence ID" value="NZ_CP036339.1"/>
</dbReference>
<evidence type="ECO:0000256" key="2">
    <source>
        <dbReference type="ARBA" id="ARBA00022448"/>
    </source>
</evidence>
<dbReference type="Pfam" id="PF12704">
    <property type="entry name" value="MacB_PCD"/>
    <property type="match status" value="1"/>
</dbReference>
<dbReference type="InterPro" id="IPR025857">
    <property type="entry name" value="MacB_PCD"/>
</dbReference>
<protein>
    <submittedName>
        <fullName evidence="10">FtsX-like permease family protein</fullName>
    </submittedName>
</protein>
<dbReference type="KEGG" id="llh:I41_17880"/>
<evidence type="ECO:0000256" key="5">
    <source>
        <dbReference type="ARBA" id="ARBA00022989"/>
    </source>
</evidence>
<dbReference type="GO" id="GO:0005886">
    <property type="term" value="C:plasma membrane"/>
    <property type="evidence" value="ECO:0007669"/>
    <property type="project" value="UniProtKB-SubCell"/>
</dbReference>
<proteinExistence type="predicted"/>
<dbReference type="Proteomes" id="UP000317909">
    <property type="component" value="Chromosome"/>
</dbReference>
<dbReference type="PANTHER" id="PTHR43738:SF1">
    <property type="entry name" value="HEMIN TRANSPORT SYSTEM PERMEASE PROTEIN HRTB-RELATED"/>
    <property type="match status" value="1"/>
</dbReference>
<evidence type="ECO:0000256" key="7">
    <source>
        <dbReference type="SAM" id="Phobius"/>
    </source>
</evidence>
<dbReference type="AlphaFoldDB" id="A0A517TW57"/>
<evidence type="ECO:0000259" key="8">
    <source>
        <dbReference type="Pfam" id="PF02687"/>
    </source>
</evidence>
<feature type="domain" description="ABC3 transporter permease C-terminal" evidence="8">
    <location>
        <begin position="270"/>
        <end position="380"/>
    </location>
</feature>
<keyword evidence="3" id="KW-1003">Cell membrane</keyword>
<evidence type="ECO:0000313" key="10">
    <source>
        <dbReference type="EMBL" id="QDT72607.1"/>
    </source>
</evidence>
<dbReference type="InterPro" id="IPR005891">
    <property type="entry name" value="DevC"/>
</dbReference>
<dbReference type="EMBL" id="CP036339">
    <property type="protein sequence ID" value="QDT72607.1"/>
    <property type="molecule type" value="Genomic_DNA"/>
</dbReference>
<dbReference type="InterPro" id="IPR051125">
    <property type="entry name" value="ABC-4/HrtB_transporter"/>
</dbReference>
<feature type="domain" description="MacB-like periplasmic core" evidence="9">
    <location>
        <begin position="21"/>
        <end position="233"/>
    </location>
</feature>
<evidence type="ECO:0000313" key="11">
    <source>
        <dbReference type="Proteomes" id="UP000317909"/>
    </source>
</evidence>
<evidence type="ECO:0000259" key="9">
    <source>
        <dbReference type="Pfam" id="PF12704"/>
    </source>
</evidence>
<dbReference type="PIRSF" id="PIRSF031773">
    <property type="entry name" value="DevC"/>
    <property type="match status" value="1"/>
</dbReference>
<dbReference type="PANTHER" id="PTHR43738">
    <property type="entry name" value="ABC TRANSPORTER, MEMBRANE PROTEIN"/>
    <property type="match status" value="1"/>
</dbReference>
<evidence type="ECO:0000256" key="4">
    <source>
        <dbReference type="ARBA" id="ARBA00022692"/>
    </source>
</evidence>
<keyword evidence="4 7" id="KW-0812">Transmembrane</keyword>